<dbReference type="GO" id="GO:0008448">
    <property type="term" value="F:N-acetylglucosamine-6-phosphate deacetylase activity"/>
    <property type="evidence" value="ECO:0007669"/>
    <property type="project" value="InterPro"/>
</dbReference>
<feature type="active site" description="Proton donor/acceptor" evidence="5">
    <location>
        <position position="269"/>
    </location>
</feature>
<dbReference type="GO" id="GO:0046872">
    <property type="term" value="F:metal ion binding"/>
    <property type="evidence" value="ECO:0007669"/>
    <property type="project" value="UniProtKB-KW"/>
</dbReference>
<dbReference type="Pfam" id="PF01979">
    <property type="entry name" value="Amidohydro_1"/>
    <property type="match status" value="1"/>
</dbReference>
<dbReference type="Proteomes" id="UP001156140">
    <property type="component" value="Unassembled WGS sequence"/>
</dbReference>
<dbReference type="InterPro" id="IPR032466">
    <property type="entry name" value="Metal_Hydrolase"/>
</dbReference>
<evidence type="ECO:0000259" key="8">
    <source>
        <dbReference type="Pfam" id="PF01979"/>
    </source>
</evidence>
<evidence type="ECO:0000256" key="3">
    <source>
        <dbReference type="ARBA" id="ARBA00022801"/>
    </source>
</evidence>
<protein>
    <submittedName>
        <fullName evidence="9">Amidohydrolase family protein</fullName>
    </submittedName>
</protein>
<accession>A0AA41QLL9</accession>
<feature type="binding site" evidence="7">
    <location>
        <position position="122"/>
    </location>
    <ligand>
        <name>Zn(2+)</name>
        <dbReference type="ChEBI" id="CHEBI:29105"/>
    </ligand>
</feature>
<dbReference type="AlphaFoldDB" id="A0AA41QLL9"/>
<evidence type="ECO:0000313" key="9">
    <source>
        <dbReference type="EMBL" id="MCI0126438.1"/>
    </source>
</evidence>
<keyword evidence="4" id="KW-0119">Carbohydrate metabolism</keyword>
<evidence type="ECO:0000256" key="2">
    <source>
        <dbReference type="ARBA" id="ARBA00022723"/>
    </source>
</evidence>
<organism evidence="9 10">
    <name type="scientific">Paradevosia shaoguanensis</name>
    <dbReference type="NCBI Taxonomy" id="1335043"/>
    <lineage>
        <taxon>Bacteria</taxon>
        <taxon>Pseudomonadati</taxon>
        <taxon>Pseudomonadota</taxon>
        <taxon>Alphaproteobacteria</taxon>
        <taxon>Hyphomicrobiales</taxon>
        <taxon>Devosiaceae</taxon>
        <taxon>Paradevosia</taxon>
    </lineage>
</organism>
<dbReference type="RefSeq" id="WP_281735312.1">
    <property type="nucleotide sequence ID" value="NZ_JAKETQ010000001.1"/>
</dbReference>
<feature type="binding site" evidence="7">
    <location>
        <position position="211"/>
    </location>
    <ligand>
        <name>Zn(2+)</name>
        <dbReference type="ChEBI" id="CHEBI:29105"/>
    </ligand>
</feature>
<dbReference type="PANTHER" id="PTHR11113">
    <property type="entry name" value="N-ACETYLGLUCOSAMINE-6-PHOSPHATE DEACETYLASE"/>
    <property type="match status" value="1"/>
</dbReference>
<dbReference type="PANTHER" id="PTHR11113:SF14">
    <property type="entry name" value="N-ACETYLGLUCOSAMINE-6-PHOSPHATE DEACETYLASE"/>
    <property type="match status" value="1"/>
</dbReference>
<feature type="domain" description="Amidohydrolase-related" evidence="8">
    <location>
        <begin position="43"/>
        <end position="377"/>
    </location>
</feature>
<dbReference type="PIRSF" id="PIRSF038994">
    <property type="entry name" value="NagA"/>
    <property type="match status" value="1"/>
</dbReference>
<dbReference type="EMBL" id="JALAZD010000001">
    <property type="protein sequence ID" value="MCI0126438.1"/>
    <property type="molecule type" value="Genomic_DNA"/>
</dbReference>
<dbReference type="InterPro" id="IPR006680">
    <property type="entry name" value="Amidohydro-rel"/>
</dbReference>
<dbReference type="SUPFAM" id="SSF51556">
    <property type="entry name" value="Metallo-dependent hydrolases"/>
    <property type="match status" value="1"/>
</dbReference>
<evidence type="ECO:0000256" key="5">
    <source>
        <dbReference type="PIRSR" id="PIRSR038994-1"/>
    </source>
</evidence>
<evidence type="ECO:0000256" key="1">
    <source>
        <dbReference type="ARBA" id="ARBA00010716"/>
    </source>
</evidence>
<reference evidence="9" key="1">
    <citation type="submission" date="2022-03" db="EMBL/GenBank/DDBJ databases">
        <title>The complete genome sequence of a Methyloterrigena soli.</title>
        <authorList>
            <person name="Zi Z."/>
        </authorList>
    </citation>
    <scope>NUCLEOTIDE SEQUENCE</scope>
    <source>
        <strain evidence="9">M48</strain>
    </source>
</reference>
<dbReference type="Gene3D" id="3.20.20.140">
    <property type="entry name" value="Metal-dependent hydrolases"/>
    <property type="match status" value="1"/>
</dbReference>
<feature type="binding site" evidence="7">
    <location>
        <position position="190"/>
    </location>
    <ligand>
        <name>Zn(2+)</name>
        <dbReference type="ChEBI" id="CHEBI:29105"/>
    </ligand>
</feature>
<dbReference type="InterPro" id="IPR003764">
    <property type="entry name" value="GlcNAc_6-P_deAcase"/>
</dbReference>
<dbReference type="GO" id="GO:0006046">
    <property type="term" value="P:N-acetylglucosamine catabolic process"/>
    <property type="evidence" value="ECO:0007669"/>
    <property type="project" value="TreeGrafter"/>
</dbReference>
<comment type="caution">
    <text evidence="9">The sequence shown here is derived from an EMBL/GenBank/DDBJ whole genome shotgun (WGS) entry which is preliminary data.</text>
</comment>
<feature type="binding site" evidence="6">
    <location>
        <position position="246"/>
    </location>
    <ligand>
        <name>substrate</name>
    </ligand>
</feature>
<evidence type="ECO:0000313" key="10">
    <source>
        <dbReference type="Proteomes" id="UP001156140"/>
    </source>
</evidence>
<name>A0AA41QLL9_9HYPH</name>
<gene>
    <name evidence="9" type="ORF">ML536_06325</name>
</gene>
<feature type="binding site" evidence="6">
    <location>
        <begin position="305"/>
        <end position="307"/>
    </location>
    <ligand>
        <name>substrate</name>
    </ligand>
</feature>
<sequence length="382" mass="39848">MTARQTITGRDPATGITLAVGIEDGRIADITRPSEPAEAYIASGLVDLQVNGFGGIDLNTGTVTAQTVIALCERMALEGVTTFLPTIITAAEPSILAALAAIAEARRIDPLAAHMIVGIHVEGPSISPVDGPRGAHPLEHVRAPALAEFERWQAACNGLVSMVTLSPEYPEAIAYIAELTRRGVHIAIGHTAASPEQIHAAAQAGAVLSTHLGNGAAASLPRHPNFIWAQLADDRLSATFIADGHHLPADTFKVMLRAKSLARSVLVSDTVALAGLPPGIYEQQVGGRVEVTAEGRVGIAGTPYLAGAGLPLNANVAIAIDLAGLSLAEALRLATVNPGRFARDRGLMQVGQPADLITFDWQPGARRLALREVWVAGQRKSA</sequence>
<evidence type="ECO:0000256" key="6">
    <source>
        <dbReference type="PIRSR" id="PIRSR038994-2"/>
    </source>
</evidence>
<keyword evidence="3 4" id="KW-0378">Hydrolase</keyword>
<keyword evidence="10" id="KW-1185">Reference proteome</keyword>
<proteinExistence type="inferred from homology"/>
<comment type="similarity">
    <text evidence="1 4">Belongs to the metallo-dependent hydrolases superfamily. NagA family.</text>
</comment>
<evidence type="ECO:0000256" key="7">
    <source>
        <dbReference type="PIRSR" id="PIRSR038994-3"/>
    </source>
</evidence>
<evidence type="ECO:0000256" key="4">
    <source>
        <dbReference type="PIRNR" id="PIRNR038994"/>
    </source>
</evidence>
<feature type="binding site" evidence="6">
    <location>
        <begin position="214"/>
        <end position="215"/>
    </location>
    <ligand>
        <name>substrate</name>
    </ligand>
</feature>
<feature type="binding site" evidence="6">
    <location>
        <position position="135"/>
    </location>
    <ligand>
        <name>substrate</name>
    </ligand>
</feature>
<feature type="binding site" evidence="6">
    <location>
        <position position="222"/>
    </location>
    <ligand>
        <name>substrate</name>
    </ligand>
</feature>
<keyword evidence="2 7" id="KW-0479">Metal-binding</keyword>
<comment type="cofactor">
    <cofactor evidence="7">
        <name>a divalent metal cation</name>
        <dbReference type="ChEBI" id="CHEBI:60240"/>
    </cofactor>
    <text evidence="7">Binds 1 divalent metal cation per subunit.</text>
</comment>